<dbReference type="RefSeq" id="WP_011128850.1">
    <property type="nucleotide sequence ID" value="NC_005070.1"/>
</dbReference>
<reference evidence="1 2" key="1">
    <citation type="journal article" date="2003" name="Nature">
        <title>The genome of a motile marine Synechococcus.</title>
        <authorList>
            <person name="Palenik B."/>
            <person name="Brahamsha B."/>
            <person name="Larimer F."/>
            <person name="Land M."/>
            <person name="Hauser L."/>
            <person name="Chain P."/>
            <person name="Lamerdin J."/>
            <person name="Regala W."/>
            <person name="Allen E.A."/>
            <person name="McCarren J."/>
            <person name="Paulsen I."/>
            <person name="Dufresne A."/>
            <person name="Partensky F."/>
            <person name="Webb E."/>
            <person name="Waterbury J."/>
        </authorList>
    </citation>
    <scope>NUCLEOTIDE SEQUENCE [LARGE SCALE GENOMIC DNA]</scope>
    <source>
        <strain evidence="1 2">WH8102</strain>
    </source>
</reference>
<organism evidence="1 2">
    <name type="scientific">Parasynechococcus marenigrum (strain WH8102)</name>
    <dbReference type="NCBI Taxonomy" id="84588"/>
    <lineage>
        <taxon>Bacteria</taxon>
        <taxon>Bacillati</taxon>
        <taxon>Cyanobacteriota</taxon>
        <taxon>Cyanophyceae</taxon>
        <taxon>Synechococcales</taxon>
        <taxon>Prochlorococcaceae</taxon>
        <taxon>Parasynechococcus</taxon>
        <taxon>Parasynechococcus marenigrum</taxon>
    </lineage>
</organism>
<evidence type="ECO:0000313" key="1">
    <source>
        <dbReference type="EMBL" id="CAE08507.1"/>
    </source>
</evidence>
<dbReference type="eggNOG" id="ENOG502ZNWH">
    <property type="taxonomic scope" value="Bacteria"/>
</dbReference>
<keyword evidence="2" id="KW-1185">Reference proteome</keyword>
<accession>Q7U4S1</accession>
<dbReference type="HOGENOM" id="CLU_174885_0_0_3"/>
<dbReference type="STRING" id="84588.SYNW1992"/>
<name>Q7U4S1_PARMW</name>
<proteinExistence type="predicted"/>
<dbReference type="KEGG" id="syw:SYNW1992"/>
<sequence length="79" mass="8871">MSFISPDAGTDRVFDNADSFAMVFDRNWKQLRSKGNGDVSHDDHLEAVFAAMADHPFLISSPEMARQVAAFRIRLLELS</sequence>
<dbReference type="EMBL" id="BX569694">
    <property type="protein sequence ID" value="CAE08507.1"/>
    <property type="molecule type" value="Genomic_DNA"/>
</dbReference>
<dbReference type="Proteomes" id="UP000001422">
    <property type="component" value="Chromosome"/>
</dbReference>
<evidence type="ECO:0000313" key="2">
    <source>
        <dbReference type="Proteomes" id="UP000001422"/>
    </source>
</evidence>
<gene>
    <name evidence="1" type="ordered locus">SYNW1992</name>
</gene>
<protein>
    <submittedName>
        <fullName evidence="1">Uncharacterized protein</fullName>
    </submittedName>
</protein>
<dbReference type="AlphaFoldDB" id="Q7U4S1"/>